<keyword evidence="3" id="KW-0690">Ribosome biogenesis</keyword>
<comment type="similarity">
    <text evidence="3">Belongs to the TRAFAC class YlqF/YawG GTPase family. RsgA subfamily.</text>
</comment>
<feature type="binding site" evidence="3">
    <location>
        <position position="285"/>
    </location>
    <ligand>
        <name>Zn(2+)</name>
        <dbReference type="ChEBI" id="CHEBI:29105"/>
    </ligand>
</feature>
<dbReference type="PROSITE" id="PS50936">
    <property type="entry name" value="ENGC_GTPASE"/>
    <property type="match status" value="1"/>
</dbReference>
<dbReference type="GO" id="GO:0005525">
    <property type="term" value="F:GTP binding"/>
    <property type="evidence" value="ECO:0007669"/>
    <property type="project" value="UniProtKB-UniRule"/>
</dbReference>
<dbReference type="Gene3D" id="2.40.50.140">
    <property type="entry name" value="Nucleic acid-binding proteins"/>
    <property type="match status" value="1"/>
</dbReference>
<evidence type="ECO:0000313" key="6">
    <source>
        <dbReference type="EMBL" id="RAP34512.1"/>
    </source>
</evidence>
<comment type="caution">
    <text evidence="6">The sequence shown here is derived from an EMBL/GenBank/DDBJ whole genome shotgun (WGS) entry which is preliminary data.</text>
</comment>
<comment type="subunit">
    <text evidence="3">Monomer. Associates with 30S ribosomal subunit, binds 16S rRNA.</text>
</comment>
<dbReference type="CDD" id="cd01854">
    <property type="entry name" value="YjeQ_EngC"/>
    <property type="match status" value="1"/>
</dbReference>
<protein>
    <recommendedName>
        <fullName evidence="3">Small ribosomal subunit biogenesis GTPase RsgA</fullName>
        <ecNumber evidence="3">3.6.1.-</ecNumber>
    </recommendedName>
</protein>
<gene>
    <name evidence="3" type="primary">rsgA</name>
    <name evidence="6" type="ORF">B1207_15425</name>
</gene>
<sequence length="321" mass="35885">MSKRRINKQQAARIQKIQADFLEETHPLNDLNHQGLVVTRYGKHAEVETEKGEIIHCLIRPNIDSLVAGDQVIWQVQGETQGVIVSRFPRKVVLEKQDKRGSKPIAANISQLIIVVAPKPAITWSLLDSYLVITEHLGLNPILLLNKTDLECADIKAAFVYYKSIGYPVLFLSNTEPDSFSSLETHLINQISVFVGQSGVGKSSIIAQILPHESIQTAEISLSSELGCHTTTNSRFYHLPKGGALIDSPGVREFGLWEMPRQDIIYGFREIRNLTSSCRFRNCDHQQSPGCAITQAVYDGNISAKRYDSFLKILTQYAVDL</sequence>
<evidence type="ECO:0000256" key="3">
    <source>
        <dbReference type="HAMAP-Rule" id="MF_01820"/>
    </source>
</evidence>
<dbReference type="EC" id="3.6.1.-" evidence="3"/>
<dbReference type="GO" id="GO:0046872">
    <property type="term" value="F:metal ion binding"/>
    <property type="evidence" value="ECO:0007669"/>
    <property type="project" value="UniProtKB-KW"/>
</dbReference>
<dbReference type="PROSITE" id="PS51721">
    <property type="entry name" value="G_CP"/>
    <property type="match status" value="1"/>
</dbReference>
<keyword evidence="3" id="KW-0378">Hydrolase</keyword>
<dbReference type="AlphaFoldDB" id="A0A364LF61"/>
<dbReference type="PANTHER" id="PTHR32120">
    <property type="entry name" value="SMALL RIBOSOMAL SUBUNIT BIOGENESIS GTPASE RSGA"/>
    <property type="match status" value="1"/>
</dbReference>
<keyword evidence="1 3" id="KW-0547">Nucleotide-binding</keyword>
<dbReference type="PANTHER" id="PTHR32120:SF11">
    <property type="entry name" value="SMALL RIBOSOMAL SUBUNIT BIOGENESIS GTPASE RSGA 1, MITOCHONDRIAL-RELATED"/>
    <property type="match status" value="1"/>
</dbReference>
<dbReference type="SUPFAM" id="SSF50249">
    <property type="entry name" value="Nucleic acid-binding proteins"/>
    <property type="match status" value="1"/>
</dbReference>
<dbReference type="Gene3D" id="3.40.50.300">
    <property type="entry name" value="P-loop containing nucleotide triphosphate hydrolases"/>
    <property type="match status" value="1"/>
</dbReference>
<dbReference type="EMBL" id="MVJN01000016">
    <property type="protein sequence ID" value="RAP34512.1"/>
    <property type="molecule type" value="Genomic_DNA"/>
</dbReference>
<proteinExistence type="inferred from homology"/>
<keyword evidence="3" id="KW-0699">rRNA-binding</keyword>
<dbReference type="InterPro" id="IPR012340">
    <property type="entry name" value="NA-bd_OB-fold"/>
</dbReference>
<evidence type="ECO:0000313" key="7">
    <source>
        <dbReference type="Proteomes" id="UP000249458"/>
    </source>
</evidence>
<evidence type="ECO:0000256" key="1">
    <source>
        <dbReference type="ARBA" id="ARBA00022741"/>
    </source>
</evidence>
<evidence type="ECO:0000259" key="5">
    <source>
        <dbReference type="PROSITE" id="PS51721"/>
    </source>
</evidence>
<reference evidence="6 7" key="1">
    <citation type="submission" date="2017-02" db="EMBL/GenBank/DDBJ databases">
        <title>Legionella quilivanii strain from human: case report and whole genome sequencing analysis.</title>
        <authorList>
            <person name="Lalancette C."/>
            <person name="Leduc J.-M."/>
            <person name="Levesque S."/>
            <person name="Fournier E."/>
            <person name="Saoud J."/>
            <person name="Faucher S.P."/>
            <person name="Bernard K."/>
            <person name="Martineau C."/>
            <person name="Longtin J."/>
        </authorList>
    </citation>
    <scope>NUCLEOTIDE SEQUENCE [LARGE SCALE GENOMIC DNA]</scope>
    <source>
        <strain evidence="6 7">ID143958</strain>
    </source>
</reference>
<dbReference type="GO" id="GO:0005737">
    <property type="term" value="C:cytoplasm"/>
    <property type="evidence" value="ECO:0007669"/>
    <property type="project" value="UniProtKB-SubCell"/>
</dbReference>
<dbReference type="InterPro" id="IPR010914">
    <property type="entry name" value="RsgA_GTPase_dom"/>
</dbReference>
<name>A0A364LF61_9GAMM</name>
<organism evidence="6 7">
    <name type="scientific">Legionella quinlivanii</name>
    <dbReference type="NCBI Taxonomy" id="45073"/>
    <lineage>
        <taxon>Bacteria</taxon>
        <taxon>Pseudomonadati</taxon>
        <taxon>Pseudomonadota</taxon>
        <taxon>Gammaproteobacteria</taxon>
        <taxon>Legionellales</taxon>
        <taxon>Legionellaceae</taxon>
        <taxon>Legionella</taxon>
    </lineage>
</organism>
<dbReference type="HAMAP" id="MF_01820">
    <property type="entry name" value="GTPase_RsgA"/>
    <property type="match status" value="1"/>
</dbReference>
<dbReference type="InterPro" id="IPR030378">
    <property type="entry name" value="G_CP_dom"/>
</dbReference>
<feature type="binding site" evidence="3">
    <location>
        <begin position="146"/>
        <end position="149"/>
    </location>
    <ligand>
        <name>GTP</name>
        <dbReference type="ChEBI" id="CHEBI:37565"/>
    </ligand>
</feature>
<feature type="binding site" evidence="3">
    <location>
        <begin position="196"/>
        <end position="204"/>
    </location>
    <ligand>
        <name>GTP</name>
        <dbReference type="ChEBI" id="CHEBI:37565"/>
    </ligand>
</feature>
<feature type="binding site" evidence="3">
    <location>
        <position position="291"/>
    </location>
    <ligand>
        <name>Zn(2+)</name>
        <dbReference type="ChEBI" id="CHEBI:29105"/>
    </ligand>
</feature>
<keyword evidence="3" id="KW-0479">Metal-binding</keyword>
<keyword evidence="3" id="KW-0963">Cytoplasm</keyword>
<dbReference type="Pfam" id="PF03193">
    <property type="entry name" value="RsgA_GTPase"/>
    <property type="match status" value="1"/>
</dbReference>
<dbReference type="Gene3D" id="1.10.40.50">
    <property type="entry name" value="Probable gtpase engc, domain 3"/>
    <property type="match status" value="1"/>
</dbReference>
<dbReference type="InterPro" id="IPR004881">
    <property type="entry name" value="Ribosome_biogen_GTPase_RsgA"/>
</dbReference>
<keyword evidence="2 3" id="KW-0342">GTP-binding</keyword>
<dbReference type="GO" id="GO:0019843">
    <property type="term" value="F:rRNA binding"/>
    <property type="evidence" value="ECO:0007669"/>
    <property type="project" value="UniProtKB-KW"/>
</dbReference>
<dbReference type="RefSeq" id="WP_112220773.1">
    <property type="nucleotide sequence ID" value="NZ_MVJN01000016.1"/>
</dbReference>
<feature type="domain" description="EngC GTPase" evidence="4">
    <location>
        <begin position="107"/>
        <end position="252"/>
    </location>
</feature>
<dbReference type="Proteomes" id="UP000249458">
    <property type="component" value="Unassembled WGS sequence"/>
</dbReference>
<dbReference type="GO" id="GO:0003924">
    <property type="term" value="F:GTPase activity"/>
    <property type="evidence" value="ECO:0007669"/>
    <property type="project" value="UniProtKB-UniRule"/>
</dbReference>
<feature type="binding site" evidence="3">
    <location>
        <position position="283"/>
    </location>
    <ligand>
        <name>Zn(2+)</name>
        <dbReference type="ChEBI" id="CHEBI:29105"/>
    </ligand>
</feature>
<evidence type="ECO:0000259" key="4">
    <source>
        <dbReference type="PROSITE" id="PS50936"/>
    </source>
</evidence>
<dbReference type="SUPFAM" id="SSF52540">
    <property type="entry name" value="P-loop containing nucleoside triphosphate hydrolases"/>
    <property type="match status" value="1"/>
</dbReference>
<comment type="cofactor">
    <cofactor evidence="3">
        <name>Zn(2+)</name>
        <dbReference type="ChEBI" id="CHEBI:29105"/>
    </cofactor>
    <text evidence="3">Binds 1 zinc ion per subunit.</text>
</comment>
<dbReference type="GO" id="GO:0042274">
    <property type="term" value="P:ribosomal small subunit biogenesis"/>
    <property type="evidence" value="ECO:0007669"/>
    <property type="project" value="UniProtKB-UniRule"/>
</dbReference>
<evidence type="ECO:0000256" key="2">
    <source>
        <dbReference type="ARBA" id="ARBA00023134"/>
    </source>
</evidence>
<feature type="binding site" evidence="3">
    <location>
        <position position="278"/>
    </location>
    <ligand>
        <name>Zn(2+)</name>
        <dbReference type="ChEBI" id="CHEBI:29105"/>
    </ligand>
</feature>
<accession>A0A364LF61</accession>
<feature type="domain" description="CP-type G" evidence="5">
    <location>
        <begin position="98"/>
        <end position="254"/>
    </location>
</feature>
<dbReference type="InterPro" id="IPR027417">
    <property type="entry name" value="P-loop_NTPase"/>
</dbReference>
<keyword evidence="3" id="KW-0862">Zinc</keyword>
<comment type="function">
    <text evidence="3">One of several proteins that assist in the late maturation steps of the functional core of the 30S ribosomal subunit. Helps release RbfA from mature subunits. May play a role in the assembly of ribosomal proteins into the subunit. Circularly permuted GTPase that catalyzes slow GTP hydrolysis, GTPase activity is stimulated by the 30S ribosomal subunit.</text>
</comment>
<keyword evidence="3" id="KW-0694">RNA-binding</keyword>
<comment type="subcellular location">
    <subcellularLocation>
        <location evidence="3">Cytoplasm</location>
    </subcellularLocation>
</comment>
<dbReference type="NCBIfam" id="TIGR00157">
    <property type="entry name" value="ribosome small subunit-dependent GTPase A"/>
    <property type="match status" value="1"/>
</dbReference>